<dbReference type="Proteomes" id="UP001596472">
    <property type="component" value="Unassembled WGS sequence"/>
</dbReference>
<sequence>MKAILTSFLLSATLLGAKLDVKEPTGEAFKSSMQVVMLEEASYSDVLEFLRAKATEFLRDEIPSDPAVFVFEYRFDPMIDNLGAKLHSKLNYNAKDVTVEQALEAILPRFGLAFEITSPTQVVISDRVAKEE</sequence>
<comment type="caution">
    <text evidence="1">The sequence shown here is derived from an EMBL/GenBank/DDBJ whole genome shotgun (WGS) entry which is preliminary data.</text>
</comment>
<proteinExistence type="predicted"/>
<dbReference type="RefSeq" id="WP_379708279.1">
    <property type="nucleotide sequence ID" value="NZ_JBHTBS010000001.1"/>
</dbReference>
<gene>
    <name evidence="1" type="ORF">ACFQY0_01340</name>
</gene>
<protein>
    <submittedName>
        <fullName evidence="1">Uncharacterized protein</fullName>
    </submittedName>
</protein>
<name>A0ABW2L0E2_9BACT</name>
<evidence type="ECO:0000313" key="1">
    <source>
        <dbReference type="EMBL" id="MFC7335804.1"/>
    </source>
</evidence>
<organism evidence="1 2">
    <name type="scientific">Haloferula chungangensis</name>
    <dbReference type="NCBI Taxonomy" id="1048331"/>
    <lineage>
        <taxon>Bacteria</taxon>
        <taxon>Pseudomonadati</taxon>
        <taxon>Verrucomicrobiota</taxon>
        <taxon>Verrucomicrobiia</taxon>
        <taxon>Verrucomicrobiales</taxon>
        <taxon>Verrucomicrobiaceae</taxon>
        <taxon>Haloferula</taxon>
    </lineage>
</organism>
<keyword evidence="2" id="KW-1185">Reference proteome</keyword>
<dbReference type="EMBL" id="JBHTBS010000001">
    <property type="protein sequence ID" value="MFC7335804.1"/>
    <property type="molecule type" value="Genomic_DNA"/>
</dbReference>
<reference evidence="2" key="1">
    <citation type="journal article" date="2019" name="Int. J. Syst. Evol. Microbiol.">
        <title>The Global Catalogue of Microorganisms (GCM) 10K type strain sequencing project: providing services to taxonomists for standard genome sequencing and annotation.</title>
        <authorList>
            <consortium name="The Broad Institute Genomics Platform"/>
            <consortium name="The Broad Institute Genome Sequencing Center for Infectious Disease"/>
            <person name="Wu L."/>
            <person name="Ma J."/>
        </authorList>
    </citation>
    <scope>NUCLEOTIDE SEQUENCE [LARGE SCALE GENOMIC DNA]</scope>
    <source>
        <strain evidence="2">CGMCC 4.1467</strain>
    </source>
</reference>
<evidence type="ECO:0000313" key="2">
    <source>
        <dbReference type="Proteomes" id="UP001596472"/>
    </source>
</evidence>
<accession>A0ABW2L0E2</accession>